<dbReference type="AlphaFoldDB" id="A0A4Q7IYK0"/>
<dbReference type="InterPro" id="IPR046675">
    <property type="entry name" value="DUF6545"/>
</dbReference>
<proteinExistence type="predicted"/>
<feature type="transmembrane region" description="Helical" evidence="1">
    <location>
        <begin position="222"/>
        <end position="244"/>
    </location>
</feature>
<dbReference type="RefSeq" id="WP_130479616.1">
    <property type="nucleotide sequence ID" value="NZ_SFCC01000023.1"/>
</dbReference>
<sequence length="411" mass="45895">MDVDSAKWLVFLLCAVCAWTGFFYKLKTLRRSQHDRAFVALLVAFACHGVTFVMALLTFSDAFDKFVGVPNFAVLCMHIFSTAFMGSVLVAIAYWTRPREQAVAQARRWILATIVVETAIIALFISALADVTKRSSHYFMHNAHQPIVMAYLLAFAVFGSIGTFEITRLGISFSSVANSLPWLKHGLRLTALGAAINFLYFMSRVMNVVGVRMGMDPVSWELVPIVLTGVGVPILYLGLTLPSWGPRVSAIPRSMSRYRTFRRLYPLWLAACEASPATTLIPPRPLLLDKIVLSDLSFRINRMAVEIRDAELALRDWFNPRVTEAAERLGRQRGLDGEELRALVDASRFAVALRDKNNARPVNPPGQGLESLALDSRSDEVRYLVKVATAFQRSPIVDQLKHEIGLHDPAR</sequence>
<keyword evidence="1" id="KW-1133">Transmembrane helix</keyword>
<feature type="transmembrane region" description="Helical" evidence="1">
    <location>
        <begin position="264"/>
        <end position="281"/>
    </location>
</feature>
<dbReference type="InterPro" id="IPR050039">
    <property type="entry name" value="MAB_1171c-like"/>
</dbReference>
<feature type="transmembrane region" description="Helical" evidence="1">
    <location>
        <begin position="6"/>
        <end position="26"/>
    </location>
</feature>
<keyword evidence="4" id="KW-1185">Reference proteome</keyword>
<evidence type="ECO:0000259" key="2">
    <source>
        <dbReference type="Pfam" id="PF20182"/>
    </source>
</evidence>
<dbReference type="Proteomes" id="UP000292003">
    <property type="component" value="Unassembled WGS sequence"/>
</dbReference>
<dbReference type="NCBIfam" id="NF042915">
    <property type="entry name" value="MAB_1171c_fam"/>
    <property type="match status" value="1"/>
</dbReference>
<feature type="transmembrane region" description="Helical" evidence="1">
    <location>
        <begin position="108"/>
        <end position="128"/>
    </location>
</feature>
<accession>A0A4Q7IYK0</accession>
<reference evidence="3 4" key="1">
    <citation type="submission" date="2019-02" db="EMBL/GenBank/DDBJ databases">
        <title>Draft genome sequence of Amycolatopsis sp. 8-3EHSu isolated from roots of Suaeda maritima.</title>
        <authorList>
            <person name="Duangmal K."/>
            <person name="Chantavorakit T."/>
        </authorList>
    </citation>
    <scope>NUCLEOTIDE SEQUENCE [LARGE SCALE GENOMIC DNA]</scope>
    <source>
        <strain evidence="3 4">8-3EHSu</strain>
    </source>
</reference>
<feature type="transmembrane region" description="Helical" evidence="1">
    <location>
        <begin position="186"/>
        <end position="202"/>
    </location>
</feature>
<protein>
    <recommendedName>
        <fullName evidence="2">DUF6545 domain-containing protein</fullName>
    </recommendedName>
</protein>
<evidence type="ECO:0000256" key="1">
    <source>
        <dbReference type="SAM" id="Phobius"/>
    </source>
</evidence>
<feature type="transmembrane region" description="Helical" evidence="1">
    <location>
        <begin position="148"/>
        <end position="166"/>
    </location>
</feature>
<dbReference type="OrthoDB" id="3685619at2"/>
<organism evidence="3 4">
    <name type="scientific">Amycolatopsis suaedae</name>
    <dbReference type="NCBI Taxonomy" id="2510978"/>
    <lineage>
        <taxon>Bacteria</taxon>
        <taxon>Bacillati</taxon>
        <taxon>Actinomycetota</taxon>
        <taxon>Actinomycetes</taxon>
        <taxon>Pseudonocardiales</taxon>
        <taxon>Pseudonocardiaceae</taxon>
        <taxon>Amycolatopsis</taxon>
    </lineage>
</organism>
<feature type="transmembrane region" description="Helical" evidence="1">
    <location>
        <begin position="38"/>
        <end position="60"/>
    </location>
</feature>
<feature type="transmembrane region" description="Helical" evidence="1">
    <location>
        <begin position="72"/>
        <end position="96"/>
    </location>
</feature>
<name>A0A4Q7IYK0_9PSEU</name>
<feature type="domain" description="DUF6545" evidence="2">
    <location>
        <begin position="256"/>
        <end position="393"/>
    </location>
</feature>
<dbReference type="Pfam" id="PF20182">
    <property type="entry name" value="DUF6545"/>
    <property type="match status" value="1"/>
</dbReference>
<evidence type="ECO:0000313" key="3">
    <source>
        <dbReference type="EMBL" id="RZQ59518.1"/>
    </source>
</evidence>
<keyword evidence="1" id="KW-0472">Membrane</keyword>
<evidence type="ECO:0000313" key="4">
    <source>
        <dbReference type="Proteomes" id="UP000292003"/>
    </source>
</evidence>
<comment type="caution">
    <text evidence="3">The sequence shown here is derived from an EMBL/GenBank/DDBJ whole genome shotgun (WGS) entry which is preliminary data.</text>
</comment>
<dbReference type="EMBL" id="SFCC01000023">
    <property type="protein sequence ID" value="RZQ59518.1"/>
    <property type="molecule type" value="Genomic_DNA"/>
</dbReference>
<keyword evidence="1" id="KW-0812">Transmembrane</keyword>
<gene>
    <name evidence="3" type="ORF">EWH70_33540</name>
</gene>